<evidence type="ECO:0000256" key="6">
    <source>
        <dbReference type="SAM" id="Phobius"/>
    </source>
</evidence>
<gene>
    <name evidence="7" type="ORF">GCM10010102_40890</name>
</gene>
<dbReference type="EMBL" id="BMPT01000022">
    <property type="protein sequence ID" value="GGM41204.1"/>
    <property type="molecule type" value="Genomic_DNA"/>
</dbReference>
<dbReference type="PANTHER" id="PTHR23513:SF11">
    <property type="entry name" value="STAPHYLOFERRIN A TRANSPORTER"/>
    <property type="match status" value="1"/>
</dbReference>
<dbReference type="PANTHER" id="PTHR23513">
    <property type="entry name" value="INTEGRAL MEMBRANE EFFLUX PROTEIN-RELATED"/>
    <property type="match status" value="1"/>
</dbReference>
<evidence type="ECO:0000256" key="5">
    <source>
        <dbReference type="ARBA" id="ARBA00023136"/>
    </source>
</evidence>
<dbReference type="Gene3D" id="1.20.1250.20">
    <property type="entry name" value="MFS general substrate transporter like domains"/>
    <property type="match status" value="1"/>
</dbReference>
<dbReference type="GO" id="GO:0005886">
    <property type="term" value="C:plasma membrane"/>
    <property type="evidence" value="ECO:0007669"/>
    <property type="project" value="UniProtKB-SubCell"/>
</dbReference>
<evidence type="ECO:0000256" key="4">
    <source>
        <dbReference type="ARBA" id="ARBA00022989"/>
    </source>
</evidence>
<evidence type="ECO:0000256" key="1">
    <source>
        <dbReference type="ARBA" id="ARBA00004651"/>
    </source>
</evidence>
<evidence type="ECO:0000256" key="2">
    <source>
        <dbReference type="ARBA" id="ARBA00022475"/>
    </source>
</evidence>
<feature type="transmembrane region" description="Helical" evidence="6">
    <location>
        <begin position="30"/>
        <end position="51"/>
    </location>
</feature>
<protein>
    <submittedName>
        <fullName evidence="7">MFS transporter</fullName>
    </submittedName>
</protein>
<sequence>MAVTPASSPARTPQAQAHGRWAVLRWQAGYATLGVPQAAAPIAFALLALPVTGSAEAGAGLVTAMTAAQIVAAVPVSRLGRRLNAVHYLRLLVAVRAVALAVFTALAGAGAPYPLLVAAVVAAGVVNGAAYGYQRTLLNHLVEPRGLPRALGVAATLNEATFALSPVLASVLGAVSPVGAMALVTALGVAPLLLMPSVPEARGASPDDDASRRAGGRIPGAAYVWLLGALAGAGAVASVEIGAVSFALRFGLGAQWAFLFALVLCLGSVTGGVVVSVRNRVPGPWQVVAFLAATAAGSSLVLLGGHLAVALTGAAVIGFFLPQLGTFYSLELDRIAPPGRRAELFALLRTATSLGIVVASALLAALGLRAALVGTLALLVVSLAVMVVRAARETRVA</sequence>
<comment type="caution">
    <text evidence="7">The sequence shown here is derived from an EMBL/GenBank/DDBJ whole genome shotgun (WGS) entry which is preliminary data.</text>
</comment>
<evidence type="ECO:0000313" key="8">
    <source>
        <dbReference type="Proteomes" id="UP000655589"/>
    </source>
</evidence>
<feature type="transmembrane region" description="Helical" evidence="6">
    <location>
        <begin position="342"/>
        <end position="364"/>
    </location>
</feature>
<reference evidence="7" key="2">
    <citation type="submission" date="2020-09" db="EMBL/GenBank/DDBJ databases">
        <authorList>
            <person name="Sun Q."/>
            <person name="Ohkuma M."/>
        </authorList>
    </citation>
    <scope>NUCLEOTIDE SEQUENCE</scope>
    <source>
        <strain evidence="7">JCM 3051</strain>
    </source>
</reference>
<feature type="transmembrane region" description="Helical" evidence="6">
    <location>
        <begin position="222"/>
        <end position="248"/>
    </location>
</feature>
<comment type="subcellular location">
    <subcellularLocation>
        <location evidence="1">Cell membrane</location>
        <topology evidence="1">Multi-pass membrane protein</topology>
    </subcellularLocation>
</comment>
<keyword evidence="4 6" id="KW-1133">Transmembrane helix</keyword>
<dbReference type="RefSeq" id="WP_171103034.1">
    <property type="nucleotide sequence ID" value="NZ_BMPT01000022.1"/>
</dbReference>
<name>A0A8H9L814_9MICO</name>
<dbReference type="InterPro" id="IPR011701">
    <property type="entry name" value="MFS"/>
</dbReference>
<proteinExistence type="predicted"/>
<dbReference type="SUPFAM" id="SSF103473">
    <property type="entry name" value="MFS general substrate transporter"/>
    <property type="match status" value="1"/>
</dbReference>
<feature type="transmembrane region" description="Helical" evidence="6">
    <location>
        <begin position="57"/>
        <end position="76"/>
    </location>
</feature>
<feature type="transmembrane region" description="Helical" evidence="6">
    <location>
        <begin position="287"/>
        <end position="304"/>
    </location>
</feature>
<feature type="transmembrane region" description="Helical" evidence="6">
    <location>
        <begin position="174"/>
        <end position="194"/>
    </location>
</feature>
<accession>A0A8H9L814</accession>
<keyword evidence="8" id="KW-1185">Reference proteome</keyword>
<evidence type="ECO:0000313" key="7">
    <source>
        <dbReference type="EMBL" id="GGM41204.1"/>
    </source>
</evidence>
<feature type="transmembrane region" description="Helical" evidence="6">
    <location>
        <begin position="254"/>
        <end position="275"/>
    </location>
</feature>
<dbReference type="GO" id="GO:0022857">
    <property type="term" value="F:transmembrane transporter activity"/>
    <property type="evidence" value="ECO:0007669"/>
    <property type="project" value="InterPro"/>
</dbReference>
<keyword evidence="2" id="KW-1003">Cell membrane</keyword>
<dbReference type="AlphaFoldDB" id="A0A8H9L814"/>
<feature type="transmembrane region" description="Helical" evidence="6">
    <location>
        <begin position="310"/>
        <end position="330"/>
    </location>
</feature>
<organism evidence="7 8">
    <name type="scientific">Promicromonospora citrea</name>
    <dbReference type="NCBI Taxonomy" id="43677"/>
    <lineage>
        <taxon>Bacteria</taxon>
        <taxon>Bacillati</taxon>
        <taxon>Actinomycetota</taxon>
        <taxon>Actinomycetes</taxon>
        <taxon>Micrococcales</taxon>
        <taxon>Promicromonosporaceae</taxon>
        <taxon>Promicromonospora</taxon>
    </lineage>
</organism>
<reference evidence="7" key="1">
    <citation type="journal article" date="2014" name="Int. J. Syst. Evol. Microbiol.">
        <title>Complete genome sequence of Corynebacterium casei LMG S-19264T (=DSM 44701T), isolated from a smear-ripened cheese.</title>
        <authorList>
            <consortium name="US DOE Joint Genome Institute (JGI-PGF)"/>
            <person name="Walter F."/>
            <person name="Albersmeier A."/>
            <person name="Kalinowski J."/>
            <person name="Ruckert C."/>
        </authorList>
    </citation>
    <scope>NUCLEOTIDE SEQUENCE</scope>
    <source>
        <strain evidence="7">JCM 3051</strain>
    </source>
</reference>
<dbReference type="Proteomes" id="UP000655589">
    <property type="component" value="Unassembled WGS sequence"/>
</dbReference>
<feature type="transmembrane region" description="Helical" evidence="6">
    <location>
        <begin position="370"/>
        <end position="391"/>
    </location>
</feature>
<dbReference type="InterPro" id="IPR036259">
    <property type="entry name" value="MFS_trans_sf"/>
</dbReference>
<keyword evidence="5 6" id="KW-0472">Membrane</keyword>
<evidence type="ECO:0000256" key="3">
    <source>
        <dbReference type="ARBA" id="ARBA00022692"/>
    </source>
</evidence>
<keyword evidence="3 6" id="KW-0812">Transmembrane</keyword>
<dbReference type="Pfam" id="PF07690">
    <property type="entry name" value="MFS_1"/>
    <property type="match status" value="1"/>
</dbReference>